<dbReference type="Gene3D" id="3.30.420.40">
    <property type="match status" value="1"/>
</dbReference>
<dbReference type="AlphaFoldDB" id="A0A0S4L7I1"/>
<comment type="similarity">
    <text evidence="2 8">Belongs to the carbamoyltransferase HypF family.</text>
</comment>
<evidence type="ECO:0000256" key="3">
    <source>
        <dbReference type="ARBA" id="ARBA00022598"/>
    </source>
</evidence>
<dbReference type="NCBIfam" id="TIGR00143">
    <property type="entry name" value="hypF"/>
    <property type="match status" value="1"/>
</dbReference>
<keyword evidence="6" id="KW-0862">Zinc</keyword>
<evidence type="ECO:0000256" key="6">
    <source>
        <dbReference type="ARBA" id="ARBA00022833"/>
    </source>
</evidence>
<dbReference type="Pfam" id="PF07503">
    <property type="entry name" value="zf-HYPF"/>
    <property type="match status" value="2"/>
</dbReference>
<keyword evidence="9" id="KW-0378">Hydrolase</keyword>
<dbReference type="Pfam" id="PF17788">
    <property type="entry name" value="HypF_C"/>
    <property type="match status" value="1"/>
</dbReference>
<dbReference type="Pfam" id="PF01300">
    <property type="entry name" value="Sua5_yciO_yrdC"/>
    <property type="match status" value="1"/>
</dbReference>
<accession>A0A0S4L7I1</accession>
<feature type="domain" description="Acylphosphatase-like" evidence="10">
    <location>
        <begin position="8"/>
        <end position="94"/>
    </location>
</feature>
<dbReference type="Gene3D" id="3.90.870.50">
    <property type="match status" value="1"/>
</dbReference>
<evidence type="ECO:0000256" key="5">
    <source>
        <dbReference type="ARBA" id="ARBA00022771"/>
    </source>
</evidence>
<proteinExistence type="inferred from homology"/>
<name>A0A0S4L7I1_9BACT</name>
<dbReference type="InterPro" id="IPR051060">
    <property type="entry name" value="Carbamoyltrans_HypF-like"/>
</dbReference>
<dbReference type="GO" id="GO:0003998">
    <property type="term" value="F:acylphosphatase activity"/>
    <property type="evidence" value="ECO:0007669"/>
    <property type="project" value="UniProtKB-EC"/>
</dbReference>
<dbReference type="PIRSF" id="PIRSF006256">
    <property type="entry name" value="CMPcnvr_hdrg_mat"/>
    <property type="match status" value="1"/>
</dbReference>
<dbReference type="Pfam" id="PF00708">
    <property type="entry name" value="Acylphosphatase"/>
    <property type="match status" value="1"/>
</dbReference>
<dbReference type="GO" id="GO:0051604">
    <property type="term" value="P:protein maturation"/>
    <property type="evidence" value="ECO:0007669"/>
    <property type="project" value="TreeGrafter"/>
</dbReference>
<dbReference type="InterPro" id="IPR004421">
    <property type="entry name" value="Carbamoyltransferase_HypF"/>
</dbReference>
<dbReference type="Pfam" id="PF22521">
    <property type="entry name" value="HypF_C_2"/>
    <property type="match status" value="1"/>
</dbReference>
<dbReference type="SUPFAM" id="SSF54975">
    <property type="entry name" value="Acylphosphatase/BLUF domain-like"/>
    <property type="match status" value="1"/>
</dbReference>
<dbReference type="EC" id="6.2.-.-" evidence="8"/>
<evidence type="ECO:0000313" key="13">
    <source>
        <dbReference type="Proteomes" id="UP000199032"/>
    </source>
</evidence>
<dbReference type="Gene3D" id="3.30.110.120">
    <property type="match status" value="1"/>
</dbReference>
<evidence type="ECO:0000256" key="8">
    <source>
        <dbReference type="PIRNR" id="PIRNR006256"/>
    </source>
</evidence>
<protein>
    <recommendedName>
        <fullName evidence="8">Carbamoyltransferase</fullName>
        <ecNumber evidence="8">6.2.-.-</ecNumber>
    </recommendedName>
</protein>
<dbReference type="InterPro" id="IPR041440">
    <property type="entry name" value="HypF_C"/>
</dbReference>
<gene>
    <name evidence="12" type="primary">hypF</name>
    <name evidence="12" type="ORF">COMA1_10783</name>
</gene>
<evidence type="ECO:0000256" key="9">
    <source>
        <dbReference type="PROSITE-ProRule" id="PRU00520"/>
    </source>
</evidence>
<comment type="catalytic activity">
    <reaction evidence="7">
        <text>C-terminal L-cysteinyl-[HypE protein] + carbamoyl phosphate + ATP + H2O = C-terminal S-carboxamide-L-cysteinyl-[HypE protein] + AMP + phosphate + diphosphate + H(+)</text>
        <dbReference type="Rhea" id="RHEA:55636"/>
        <dbReference type="Rhea" id="RHEA-COMP:14247"/>
        <dbReference type="Rhea" id="RHEA-COMP:14392"/>
        <dbReference type="ChEBI" id="CHEBI:15377"/>
        <dbReference type="ChEBI" id="CHEBI:15378"/>
        <dbReference type="ChEBI" id="CHEBI:30616"/>
        <dbReference type="ChEBI" id="CHEBI:33019"/>
        <dbReference type="ChEBI" id="CHEBI:43474"/>
        <dbReference type="ChEBI" id="CHEBI:58228"/>
        <dbReference type="ChEBI" id="CHEBI:76913"/>
        <dbReference type="ChEBI" id="CHEBI:139126"/>
        <dbReference type="ChEBI" id="CHEBI:456215"/>
    </reaction>
</comment>
<dbReference type="PANTHER" id="PTHR42959">
    <property type="entry name" value="CARBAMOYLTRANSFERASE"/>
    <property type="match status" value="1"/>
</dbReference>
<keyword evidence="13" id="KW-1185">Reference proteome</keyword>
<reference evidence="12 13" key="1">
    <citation type="submission" date="2015-10" db="EMBL/GenBank/DDBJ databases">
        <authorList>
            <person name="Gilbert D.G."/>
        </authorList>
    </citation>
    <scope>NUCLEOTIDE SEQUENCE [LARGE SCALE GENOMIC DNA]</scope>
    <source>
        <strain evidence="12">COMA1</strain>
    </source>
</reference>
<dbReference type="GO" id="GO:0016743">
    <property type="term" value="F:carboxyl- or carbamoyltransferase activity"/>
    <property type="evidence" value="ECO:0007669"/>
    <property type="project" value="UniProtKB-UniRule"/>
</dbReference>
<dbReference type="SUPFAM" id="SSF55821">
    <property type="entry name" value="YrdC/RibB"/>
    <property type="match status" value="1"/>
</dbReference>
<dbReference type="RefSeq" id="WP_090743955.1">
    <property type="nucleotide sequence ID" value="NZ_CZQA01000001.1"/>
</dbReference>
<dbReference type="InterPro" id="IPR017945">
    <property type="entry name" value="DHBP_synth_RibB-like_a/b_dom"/>
</dbReference>
<dbReference type="Gene3D" id="3.30.420.360">
    <property type="match status" value="1"/>
</dbReference>
<feature type="active site" evidence="9">
    <location>
        <position position="41"/>
    </location>
</feature>
<evidence type="ECO:0000256" key="2">
    <source>
        <dbReference type="ARBA" id="ARBA00008097"/>
    </source>
</evidence>
<keyword evidence="5" id="KW-0863">Zinc-finger</keyword>
<dbReference type="InterPro" id="IPR011125">
    <property type="entry name" value="Znf_HypF"/>
</dbReference>
<keyword evidence="12" id="KW-0808">Transferase</keyword>
<dbReference type="PROSITE" id="PS51163">
    <property type="entry name" value="YRDC"/>
    <property type="match status" value="1"/>
</dbReference>
<dbReference type="EMBL" id="CZQA01000001">
    <property type="protein sequence ID" value="CUS32730.1"/>
    <property type="molecule type" value="Genomic_DNA"/>
</dbReference>
<feature type="active site" evidence="9">
    <location>
        <position position="23"/>
    </location>
</feature>
<evidence type="ECO:0000256" key="1">
    <source>
        <dbReference type="ARBA" id="ARBA00004711"/>
    </source>
</evidence>
<evidence type="ECO:0000256" key="7">
    <source>
        <dbReference type="ARBA" id="ARBA00048220"/>
    </source>
</evidence>
<comment type="pathway">
    <text evidence="1">Protein modification; [NiFe] hydrogenase maturation.</text>
</comment>
<evidence type="ECO:0000259" key="11">
    <source>
        <dbReference type="PROSITE" id="PS51163"/>
    </source>
</evidence>
<dbReference type="PANTHER" id="PTHR42959:SF1">
    <property type="entry name" value="CARBAMOYLTRANSFERASE HYPF"/>
    <property type="match status" value="1"/>
</dbReference>
<dbReference type="InterPro" id="IPR017968">
    <property type="entry name" value="Acylphosphatase_CS"/>
</dbReference>
<evidence type="ECO:0000259" key="10">
    <source>
        <dbReference type="PROSITE" id="PS51160"/>
    </source>
</evidence>
<dbReference type="InterPro" id="IPR055128">
    <property type="entry name" value="HypF_C_2"/>
</dbReference>
<dbReference type="Proteomes" id="UP000199032">
    <property type="component" value="Unassembled WGS sequence"/>
</dbReference>
<dbReference type="PROSITE" id="PS00150">
    <property type="entry name" value="ACYLPHOSPHATASE_1"/>
    <property type="match status" value="1"/>
</dbReference>
<keyword evidence="4" id="KW-0479">Metal-binding</keyword>
<dbReference type="InterPro" id="IPR036046">
    <property type="entry name" value="Acylphosphatase-like_dom_sf"/>
</dbReference>
<organism evidence="12 13">
    <name type="scientific">Candidatus Nitrospira nitrosa</name>
    <dbReference type="NCBI Taxonomy" id="1742972"/>
    <lineage>
        <taxon>Bacteria</taxon>
        <taxon>Pseudomonadati</taxon>
        <taxon>Nitrospirota</taxon>
        <taxon>Nitrospiria</taxon>
        <taxon>Nitrospirales</taxon>
        <taxon>Nitrospiraceae</taxon>
        <taxon>Nitrospira</taxon>
    </lineage>
</organism>
<comment type="catalytic activity">
    <reaction evidence="9">
        <text>an acyl phosphate + H2O = a carboxylate + phosphate + H(+)</text>
        <dbReference type="Rhea" id="RHEA:14965"/>
        <dbReference type="ChEBI" id="CHEBI:15377"/>
        <dbReference type="ChEBI" id="CHEBI:15378"/>
        <dbReference type="ChEBI" id="CHEBI:29067"/>
        <dbReference type="ChEBI" id="CHEBI:43474"/>
        <dbReference type="ChEBI" id="CHEBI:59918"/>
        <dbReference type="EC" id="3.6.1.7"/>
    </reaction>
</comment>
<dbReference type="GO" id="GO:0003725">
    <property type="term" value="F:double-stranded RNA binding"/>
    <property type="evidence" value="ECO:0007669"/>
    <property type="project" value="InterPro"/>
</dbReference>
<dbReference type="UniPathway" id="UPA00335"/>
<dbReference type="InterPro" id="IPR006070">
    <property type="entry name" value="Sua5-like_dom"/>
</dbReference>
<dbReference type="GO" id="GO:0008270">
    <property type="term" value="F:zinc ion binding"/>
    <property type="evidence" value="ECO:0007669"/>
    <property type="project" value="UniProtKB-KW"/>
</dbReference>
<keyword evidence="3" id="KW-0436">Ligase</keyword>
<dbReference type="OrthoDB" id="9808093at2"/>
<sequence>MRKTLAQRVQVNVRGTVQGVGFRPCVYRLARELELTGWVRNSRNGVVIEVEGTAEAIETFLERLQADAPAAASIEAISTSLIPARGDASFTIVTSAESGERTLVIPPDLATCVDCLLELADPQDRRFRYPFLTCTQCGPRYSLLTAIPYERSNTTMAGFELCSDCRAEYETDTGRRFHAEPIACSDCGPHPSLWDEQGQETARGEEALQQAVALLRQGLIVAVKGLGGFQLWVDAESEKAVQRLRDRKRRLEKPFAVLFSSVDAVKDYCVLSSHEASLLCSPQAPILLARKRQDTAIAEAVAPGNPYLGVMVPTTPLHHLLMASLQRPMVATSGNRSEEPIVIDEHEALIRLKGIADALLVHDRPIARPVDDSVVLVVERMPEHHERGEERSEADQRKNDRLILRRARGYVPQAICWRDDSSDKNGQGPILAVGGHLKNTVALLTGHRVVLSQHLGDLSTVEADQAFRQAIEDLQRLLQIEPQAIACDLHPDYRSTSFARQLAASLTVPLIPVQHHHAHVASCMAEHKLDGEVLGIAWDGAGYGGNGQVWGGEFLVASYLGFSRFASLKPFRLPGGEAAMRDPNRSAAAVLWELMGEEMLGHDLPSWEDTSDRCRQLAILLRSGIASPWTTSLGRLFDAVASLTGLCSQASFEGQAAMAVQFAAEREWEASGGRVQSYPIDLLRSANSDTKWMVDWLPMISAMLDDLHRGCRLEKIAAQFHVSLADATVRVAHAAGLPRVVLTGGCFQNRLLLSLVRGRLEKAGFTVYSHSLVPPNDGGLSLGQAVVAACSKGTVSG</sequence>
<feature type="domain" description="YrdC-like" evidence="11">
    <location>
        <begin position="205"/>
        <end position="409"/>
    </location>
</feature>
<dbReference type="InterPro" id="IPR001792">
    <property type="entry name" value="Acylphosphatase-like_dom"/>
</dbReference>
<dbReference type="STRING" id="1742972.COMA1_10783"/>
<evidence type="ECO:0000256" key="4">
    <source>
        <dbReference type="ARBA" id="ARBA00022723"/>
    </source>
</evidence>
<dbReference type="GO" id="GO:0016874">
    <property type="term" value="F:ligase activity"/>
    <property type="evidence" value="ECO:0007669"/>
    <property type="project" value="UniProtKB-UniRule"/>
</dbReference>
<evidence type="ECO:0000313" key="12">
    <source>
        <dbReference type="EMBL" id="CUS32730.1"/>
    </source>
</evidence>
<dbReference type="PROSITE" id="PS51160">
    <property type="entry name" value="ACYLPHOSPHATASE_3"/>
    <property type="match status" value="1"/>
</dbReference>